<gene>
    <name evidence="2" type="ORF">SAMN06309945_2612</name>
</gene>
<dbReference type="STRING" id="123320.SAMN06309945_2612"/>
<organism evidence="2 3">
    <name type="scientific">Okibacterium fritillariae</name>
    <dbReference type="NCBI Taxonomy" id="123320"/>
    <lineage>
        <taxon>Bacteria</taxon>
        <taxon>Bacillati</taxon>
        <taxon>Actinomycetota</taxon>
        <taxon>Actinomycetes</taxon>
        <taxon>Micrococcales</taxon>
        <taxon>Microbacteriaceae</taxon>
        <taxon>Okibacterium</taxon>
    </lineage>
</organism>
<evidence type="ECO:0000313" key="2">
    <source>
        <dbReference type="EMBL" id="SKC68267.1"/>
    </source>
</evidence>
<dbReference type="RefSeq" id="WP_159449542.1">
    <property type="nucleotide sequence ID" value="NZ_FUZP01000003.1"/>
</dbReference>
<dbReference type="EMBL" id="FUZP01000003">
    <property type="protein sequence ID" value="SKC68267.1"/>
    <property type="molecule type" value="Genomic_DNA"/>
</dbReference>
<sequence>MSDKIETPEEDSNGSTNVSDEETQKTDNLPDGTGTDGNDDEPQADTVSGGSPE</sequence>
<feature type="region of interest" description="Disordered" evidence="1">
    <location>
        <begin position="1"/>
        <end position="53"/>
    </location>
</feature>
<keyword evidence="3" id="KW-1185">Reference proteome</keyword>
<reference evidence="2 3" key="1">
    <citation type="submission" date="2017-02" db="EMBL/GenBank/DDBJ databases">
        <authorList>
            <person name="Peterson S.W."/>
        </authorList>
    </citation>
    <scope>NUCLEOTIDE SEQUENCE [LARGE SCALE GENOMIC DNA]</scope>
    <source>
        <strain evidence="2 3">VKM Ac-2059</strain>
    </source>
</reference>
<evidence type="ECO:0000313" key="3">
    <source>
        <dbReference type="Proteomes" id="UP000190857"/>
    </source>
</evidence>
<proteinExistence type="predicted"/>
<dbReference type="Proteomes" id="UP000190857">
    <property type="component" value="Unassembled WGS sequence"/>
</dbReference>
<evidence type="ECO:0000256" key="1">
    <source>
        <dbReference type="SAM" id="MobiDB-lite"/>
    </source>
</evidence>
<dbReference type="AlphaFoldDB" id="A0A1T5KX15"/>
<protein>
    <submittedName>
        <fullName evidence="2">Uncharacterized protein</fullName>
    </submittedName>
</protein>
<name>A0A1T5KX15_9MICO</name>
<accession>A0A1T5KX15</accession>